<dbReference type="Proteomes" id="UP001321473">
    <property type="component" value="Unassembled WGS sequence"/>
</dbReference>
<reference evidence="2 3" key="1">
    <citation type="journal article" date="2023" name="Arcadia Sci">
        <title>De novo assembly of a long-read Amblyomma americanum tick genome.</title>
        <authorList>
            <person name="Chou S."/>
            <person name="Poskanzer K.E."/>
            <person name="Rollins M."/>
            <person name="Thuy-Boun P.S."/>
        </authorList>
    </citation>
    <scope>NUCLEOTIDE SEQUENCE [LARGE SCALE GENOMIC DNA]</scope>
    <source>
        <strain evidence="2">F_SG_1</strain>
        <tissue evidence="2">Salivary glands</tissue>
    </source>
</reference>
<gene>
    <name evidence="2" type="ORF">V5799_028928</name>
</gene>
<evidence type="ECO:0000313" key="2">
    <source>
        <dbReference type="EMBL" id="KAK8759805.1"/>
    </source>
</evidence>
<evidence type="ECO:0000256" key="1">
    <source>
        <dbReference type="SAM" id="MobiDB-lite"/>
    </source>
</evidence>
<feature type="region of interest" description="Disordered" evidence="1">
    <location>
        <begin position="1"/>
        <end position="26"/>
    </location>
</feature>
<keyword evidence="3" id="KW-1185">Reference proteome</keyword>
<evidence type="ECO:0000313" key="3">
    <source>
        <dbReference type="Proteomes" id="UP001321473"/>
    </source>
</evidence>
<protein>
    <submittedName>
        <fullName evidence="2">Uncharacterized protein</fullName>
    </submittedName>
</protein>
<comment type="caution">
    <text evidence="2">The sequence shown here is derived from an EMBL/GenBank/DDBJ whole genome shotgun (WGS) entry which is preliminary data.</text>
</comment>
<organism evidence="2 3">
    <name type="scientific">Amblyomma americanum</name>
    <name type="common">Lone star tick</name>
    <dbReference type="NCBI Taxonomy" id="6943"/>
    <lineage>
        <taxon>Eukaryota</taxon>
        <taxon>Metazoa</taxon>
        <taxon>Ecdysozoa</taxon>
        <taxon>Arthropoda</taxon>
        <taxon>Chelicerata</taxon>
        <taxon>Arachnida</taxon>
        <taxon>Acari</taxon>
        <taxon>Parasitiformes</taxon>
        <taxon>Ixodida</taxon>
        <taxon>Ixodoidea</taxon>
        <taxon>Ixodidae</taxon>
        <taxon>Amblyomminae</taxon>
        <taxon>Amblyomma</taxon>
    </lineage>
</organism>
<accession>A0AAQ4DBG5</accession>
<dbReference type="EMBL" id="JARKHS020032581">
    <property type="protein sequence ID" value="KAK8759805.1"/>
    <property type="molecule type" value="Genomic_DNA"/>
</dbReference>
<dbReference type="AlphaFoldDB" id="A0AAQ4DBG5"/>
<proteinExistence type="predicted"/>
<sequence>MEPSPGPRAADAEPEEEGPLPSDDPLVWQALRGCPLGNPGVGANCWGEALRLGSTWWHEHPEQMAQVRSWRGRKALWLPSHQLLKLLGNLPHS</sequence>
<name>A0AAQ4DBG5_AMBAM</name>